<gene>
    <name evidence="1" type="ORF">APZ42_020265</name>
</gene>
<evidence type="ECO:0000313" key="2">
    <source>
        <dbReference type="Proteomes" id="UP000076858"/>
    </source>
</evidence>
<organism evidence="1 2">
    <name type="scientific">Daphnia magna</name>
    <dbReference type="NCBI Taxonomy" id="35525"/>
    <lineage>
        <taxon>Eukaryota</taxon>
        <taxon>Metazoa</taxon>
        <taxon>Ecdysozoa</taxon>
        <taxon>Arthropoda</taxon>
        <taxon>Crustacea</taxon>
        <taxon>Branchiopoda</taxon>
        <taxon>Diplostraca</taxon>
        <taxon>Cladocera</taxon>
        <taxon>Anomopoda</taxon>
        <taxon>Daphniidae</taxon>
        <taxon>Daphnia</taxon>
    </lineage>
</organism>
<keyword evidence="2" id="KW-1185">Reference proteome</keyword>
<dbReference type="EMBL" id="LRGB01000957">
    <property type="protein sequence ID" value="KZS14390.1"/>
    <property type="molecule type" value="Genomic_DNA"/>
</dbReference>
<name>A0A164XMQ3_9CRUS</name>
<reference evidence="1 2" key="1">
    <citation type="submission" date="2016-03" db="EMBL/GenBank/DDBJ databases">
        <title>EvidentialGene: Evidence-directed Construction of Genes on Genomes.</title>
        <authorList>
            <person name="Gilbert D.G."/>
            <person name="Choi J.-H."/>
            <person name="Mockaitis K."/>
            <person name="Colbourne J."/>
            <person name="Pfrender M."/>
        </authorList>
    </citation>
    <scope>NUCLEOTIDE SEQUENCE [LARGE SCALE GENOMIC DNA]</scope>
    <source>
        <strain evidence="1 2">Xinb3</strain>
        <tissue evidence="1">Complete organism</tissue>
    </source>
</reference>
<comment type="caution">
    <text evidence="1">The sequence shown here is derived from an EMBL/GenBank/DDBJ whole genome shotgun (WGS) entry which is preliminary data.</text>
</comment>
<proteinExistence type="predicted"/>
<accession>A0A164XMQ3</accession>
<evidence type="ECO:0000313" key="1">
    <source>
        <dbReference type="EMBL" id="KZS14390.1"/>
    </source>
</evidence>
<dbReference type="Proteomes" id="UP000076858">
    <property type="component" value="Unassembled WGS sequence"/>
</dbReference>
<protein>
    <submittedName>
        <fullName evidence="1">Uncharacterized protein</fullName>
    </submittedName>
</protein>
<dbReference type="AlphaFoldDB" id="A0A164XMQ3"/>
<sequence>MWRKKKRNCYVKHLRVMTDCSFFSPGHESFCWCICERRKWKTHSFATELGLIYVDR</sequence>